<feature type="region of interest" description="Disordered" evidence="1">
    <location>
        <begin position="47"/>
        <end position="71"/>
    </location>
</feature>
<gene>
    <name evidence="2" type="ORF">BLNAU_1960</name>
</gene>
<name>A0ABQ9YGQ6_9EUKA</name>
<comment type="caution">
    <text evidence="2">The sequence shown here is derived from an EMBL/GenBank/DDBJ whole genome shotgun (WGS) entry which is preliminary data.</text>
</comment>
<dbReference type="Proteomes" id="UP001281761">
    <property type="component" value="Unassembled WGS sequence"/>
</dbReference>
<evidence type="ECO:0000313" key="3">
    <source>
        <dbReference type="Proteomes" id="UP001281761"/>
    </source>
</evidence>
<sequence>MKNEDVAREDVIHRQPLHLEARLVFPVIDDGSTGTAVAAVLHSAVKTSEHGGKSTPSILITKDPPVRQGTNWGIKQTQETFDWIMDGQ</sequence>
<keyword evidence="3" id="KW-1185">Reference proteome</keyword>
<evidence type="ECO:0000313" key="2">
    <source>
        <dbReference type="EMBL" id="KAK2962937.1"/>
    </source>
</evidence>
<accession>A0ABQ9YGQ6</accession>
<protein>
    <submittedName>
        <fullName evidence="2">Uncharacterized protein</fullName>
    </submittedName>
</protein>
<proteinExistence type="predicted"/>
<organism evidence="2 3">
    <name type="scientific">Blattamonas nauphoetae</name>
    <dbReference type="NCBI Taxonomy" id="2049346"/>
    <lineage>
        <taxon>Eukaryota</taxon>
        <taxon>Metamonada</taxon>
        <taxon>Preaxostyla</taxon>
        <taxon>Oxymonadida</taxon>
        <taxon>Blattamonas</taxon>
    </lineage>
</organism>
<evidence type="ECO:0000256" key="1">
    <source>
        <dbReference type="SAM" id="MobiDB-lite"/>
    </source>
</evidence>
<dbReference type="EMBL" id="JARBJD010000008">
    <property type="protein sequence ID" value="KAK2962937.1"/>
    <property type="molecule type" value="Genomic_DNA"/>
</dbReference>
<reference evidence="2 3" key="1">
    <citation type="journal article" date="2022" name="bioRxiv">
        <title>Genomics of Preaxostyla Flagellates Illuminates Evolutionary Transitions and the Path Towards Mitochondrial Loss.</title>
        <authorList>
            <person name="Novak L.V.F."/>
            <person name="Treitli S.C."/>
            <person name="Pyrih J."/>
            <person name="Halakuc P."/>
            <person name="Pipaliya S.V."/>
            <person name="Vacek V."/>
            <person name="Brzon O."/>
            <person name="Soukal P."/>
            <person name="Eme L."/>
            <person name="Dacks J.B."/>
            <person name="Karnkowska A."/>
            <person name="Elias M."/>
            <person name="Hampl V."/>
        </authorList>
    </citation>
    <scope>NUCLEOTIDE SEQUENCE [LARGE SCALE GENOMIC DNA]</scope>
    <source>
        <strain evidence="2">NAU3</strain>
        <tissue evidence="2">Gut</tissue>
    </source>
</reference>